<sequence length="300" mass="32587">MVDTPFVVGAYASLPEGKPAQEKYYTALAATPWINGIEIPFPGDLAQDAEWLAAQLPAHWDANTITLIPGTMQNMGKNPAFGLASPVEEGRHTALAFLENVRLTVHKLADIKGSPVIRHIQVHSAPRNVAEAQAFKTSLTELSAQDWCGAKIVIEHCDAPRENQQPEKGFLEIDDEIAIAQQLGLGIHINWGRSCLEERSVDAPYSHIEKAGTAGVLAGLLFSGAGPDETQYGYSWIDGHLPAKEDEPTSLLTDTEINRCAHLAREFSASYIGAKICVPQDASIEERIGMLHTIYAVATR</sequence>
<evidence type="ECO:0000313" key="3">
    <source>
        <dbReference type="Proteomes" id="UP001275049"/>
    </source>
</evidence>
<name>A0AAW9HWM5_9ACTO</name>
<dbReference type="RefSeq" id="WP_308806733.1">
    <property type="nucleotide sequence ID" value="NZ_CAMYCL010000010.1"/>
</dbReference>
<protein>
    <submittedName>
        <fullName evidence="2">DUF4862 family protein</fullName>
    </submittedName>
</protein>
<proteinExistence type="predicted"/>
<dbReference type="Pfam" id="PF16154">
    <property type="entry name" value="DUF4862"/>
    <property type="match status" value="1"/>
</dbReference>
<dbReference type="EMBL" id="JAWNGC010000003">
    <property type="protein sequence ID" value="MDY5154810.1"/>
    <property type="molecule type" value="Genomic_DNA"/>
</dbReference>
<dbReference type="Proteomes" id="UP001275049">
    <property type="component" value="Unassembled WGS sequence"/>
</dbReference>
<evidence type="ECO:0000313" key="4">
    <source>
        <dbReference type="Proteomes" id="UP001281731"/>
    </source>
</evidence>
<dbReference type="AlphaFoldDB" id="A0AAW9HWM5"/>
<comment type="caution">
    <text evidence="2">The sequence shown here is derived from an EMBL/GenBank/DDBJ whole genome shotgun (WGS) entry which is preliminary data.</text>
</comment>
<evidence type="ECO:0000313" key="1">
    <source>
        <dbReference type="EMBL" id="MDY5132435.1"/>
    </source>
</evidence>
<dbReference type="Proteomes" id="UP001281731">
    <property type="component" value="Unassembled WGS sequence"/>
</dbReference>
<dbReference type="InterPro" id="IPR032344">
    <property type="entry name" value="DUF4862"/>
</dbReference>
<gene>
    <name evidence="2" type="ORF">R6G80_03600</name>
    <name evidence="1" type="ORF">R6G86_01575</name>
</gene>
<evidence type="ECO:0000313" key="2">
    <source>
        <dbReference type="EMBL" id="MDY5154810.1"/>
    </source>
</evidence>
<dbReference type="EMBL" id="JAWNGA010000002">
    <property type="protein sequence ID" value="MDY5132435.1"/>
    <property type="molecule type" value="Genomic_DNA"/>
</dbReference>
<accession>A0AAW9HWM5</accession>
<organism evidence="2 4">
    <name type="scientific">Actinotignum urinale</name>
    <dbReference type="NCBI Taxonomy" id="190146"/>
    <lineage>
        <taxon>Bacteria</taxon>
        <taxon>Bacillati</taxon>
        <taxon>Actinomycetota</taxon>
        <taxon>Actinomycetes</taxon>
        <taxon>Actinomycetales</taxon>
        <taxon>Actinomycetaceae</taxon>
        <taxon>Actinotignum</taxon>
    </lineage>
</organism>
<keyword evidence="3" id="KW-1185">Reference proteome</keyword>
<reference evidence="2 3" key="1">
    <citation type="submission" date="2023-10" db="EMBL/GenBank/DDBJ databases">
        <title>Whole Genome based description of the genera Actinobaculum and Actinotignum reveals a complex phylogenetic relationship within the species included in the genus Actinotignum.</title>
        <authorList>
            <person name="Jensen C.S."/>
            <person name="Dargis R."/>
            <person name="Kemp M."/>
            <person name="Christensen J.J."/>
        </authorList>
    </citation>
    <scope>NUCLEOTIDE SEQUENCE</scope>
    <source>
        <strain evidence="2">SLA_B511</strain>
        <strain evidence="1 3">SLA_B974</strain>
    </source>
</reference>